<reference evidence="2" key="1">
    <citation type="submission" date="2020-10" db="EMBL/GenBank/DDBJ databases">
        <authorList>
            <person name="Gilroy R."/>
        </authorList>
    </citation>
    <scope>NUCLEOTIDE SEQUENCE</scope>
    <source>
        <strain evidence="2">6276</strain>
    </source>
</reference>
<dbReference type="AlphaFoldDB" id="A0A9D1F0Z4"/>
<evidence type="ECO:0000256" key="1">
    <source>
        <dbReference type="SAM" id="MobiDB-lite"/>
    </source>
</evidence>
<evidence type="ECO:0000313" key="2">
    <source>
        <dbReference type="EMBL" id="HIS37570.1"/>
    </source>
</evidence>
<accession>A0A9D1F0Z4</accession>
<evidence type="ECO:0000313" key="3">
    <source>
        <dbReference type="Proteomes" id="UP000823928"/>
    </source>
</evidence>
<protein>
    <submittedName>
        <fullName evidence="2">Uncharacterized protein</fullName>
    </submittedName>
</protein>
<feature type="region of interest" description="Disordered" evidence="1">
    <location>
        <begin position="136"/>
        <end position="158"/>
    </location>
</feature>
<sequence>MEKFTFYSIYADILKSMTEEEANAFAMAICRFEFEDEKPAAWATDTQAFYWSTITDMLQEVKAVESTGAKTKKYSYKFKHFEFKRSYHNALKLLPSEKHGAFVLGLYDFFVEGKQPKFGDKTIKLYFDACTINAPKKKRSKPKPKDKETADCPADMPEPTQADAMTYEQFKALHPDLEGELFGSGERYIKDTDWADLHSKLAIDTELADQKHIYYLIKKYEQKYPKDKEGNE</sequence>
<comment type="caution">
    <text evidence="2">The sequence shown here is derived from an EMBL/GenBank/DDBJ whole genome shotgun (WGS) entry which is preliminary data.</text>
</comment>
<name>A0A9D1F0Z4_9BACT</name>
<proteinExistence type="predicted"/>
<reference evidence="2" key="2">
    <citation type="journal article" date="2021" name="PeerJ">
        <title>Extensive microbial diversity within the chicken gut microbiome revealed by metagenomics and culture.</title>
        <authorList>
            <person name="Gilroy R."/>
            <person name="Ravi A."/>
            <person name="Getino M."/>
            <person name="Pursley I."/>
            <person name="Horton D.L."/>
            <person name="Alikhan N.F."/>
            <person name="Baker D."/>
            <person name="Gharbi K."/>
            <person name="Hall N."/>
            <person name="Watson M."/>
            <person name="Adriaenssens E.M."/>
            <person name="Foster-Nyarko E."/>
            <person name="Jarju S."/>
            <person name="Secka A."/>
            <person name="Antonio M."/>
            <person name="Oren A."/>
            <person name="Chaudhuri R.R."/>
            <person name="La Ragione R."/>
            <person name="Hildebrand F."/>
            <person name="Pallen M.J."/>
        </authorList>
    </citation>
    <scope>NUCLEOTIDE SEQUENCE</scope>
    <source>
        <strain evidence="2">6276</strain>
    </source>
</reference>
<organism evidence="2 3">
    <name type="scientific">Candidatus Scatousia excrementigallinarum</name>
    <dbReference type="NCBI Taxonomy" id="2840935"/>
    <lineage>
        <taxon>Bacteria</taxon>
        <taxon>Candidatus Scatousia</taxon>
    </lineage>
</organism>
<gene>
    <name evidence="2" type="ORF">IAC10_13270</name>
</gene>
<dbReference type="EMBL" id="DVIU01000273">
    <property type="protein sequence ID" value="HIS37570.1"/>
    <property type="molecule type" value="Genomic_DNA"/>
</dbReference>
<dbReference type="Proteomes" id="UP000823928">
    <property type="component" value="Unassembled WGS sequence"/>
</dbReference>